<dbReference type="STRING" id="1612308.SAMN05444581_12019"/>
<dbReference type="Pfam" id="PF00072">
    <property type="entry name" value="Response_reg"/>
    <property type="match status" value="1"/>
</dbReference>
<evidence type="ECO:0000256" key="2">
    <source>
        <dbReference type="SAM" id="Coils"/>
    </source>
</evidence>
<dbReference type="Proteomes" id="UP000198755">
    <property type="component" value="Unassembled WGS sequence"/>
</dbReference>
<dbReference type="PROSITE" id="PS50110">
    <property type="entry name" value="RESPONSE_REGULATORY"/>
    <property type="match status" value="1"/>
</dbReference>
<evidence type="ECO:0000259" key="4">
    <source>
        <dbReference type="PROSITE" id="PS50125"/>
    </source>
</evidence>
<dbReference type="PANTHER" id="PTHR43081">
    <property type="entry name" value="ADENYLATE CYCLASE, TERMINAL-DIFFERENTIATION SPECIFIC-RELATED"/>
    <property type="match status" value="1"/>
</dbReference>
<reference evidence="5 6" key="1">
    <citation type="submission" date="2016-10" db="EMBL/GenBank/DDBJ databases">
        <authorList>
            <person name="de Groot N.N."/>
        </authorList>
    </citation>
    <scope>NUCLEOTIDE SEQUENCE [LARGE SCALE GENOMIC DNA]</scope>
    <source>
        <strain evidence="5 6">NE2</strain>
    </source>
</reference>
<dbReference type="Pfam" id="PF00211">
    <property type="entry name" value="Guanylate_cyc"/>
    <property type="match status" value="1"/>
</dbReference>
<dbReference type="Gene3D" id="3.30.70.1230">
    <property type="entry name" value="Nucleotide cyclase"/>
    <property type="match status" value="1"/>
</dbReference>
<feature type="domain" description="Response regulatory" evidence="3">
    <location>
        <begin position="6"/>
        <end position="122"/>
    </location>
</feature>
<dbReference type="SMART" id="SM00044">
    <property type="entry name" value="CYCc"/>
    <property type="match status" value="1"/>
</dbReference>
<dbReference type="CDD" id="cd07302">
    <property type="entry name" value="CHD"/>
    <property type="match status" value="1"/>
</dbReference>
<dbReference type="InterPro" id="IPR011006">
    <property type="entry name" value="CheY-like_superfamily"/>
</dbReference>
<dbReference type="GO" id="GO:0006171">
    <property type="term" value="P:cAMP biosynthetic process"/>
    <property type="evidence" value="ECO:0007669"/>
    <property type="project" value="TreeGrafter"/>
</dbReference>
<evidence type="ECO:0000313" key="5">
    <source>
        <dbReference type="EMBL" id="SFK78269.1"/>
    </source>
</evidence>
<dbReference type="PROSITE" id="PS50125">
    <property type="entry name" value="GUANYLATE_CYCLASE_2"/>
    <property type="match status" value="1"/>
</dbReference>
<feature type="modified residue" description="4-aspartylphosphate" evidence="1">
    <location>
        <position position="55"/>
    </location>
</feature>
<dbReference type="RefSeq" id="WP_091685861.1">
    <property type="nucleotide sequence ID" value="NZ_FOSN01000020.1"/>
</dbReference>
<sequence>MRDPPRILAVDDVPENLEIVSMRLSAHGYEVVTAADGEEGLEKARALKPDLILLDIMMPKLDGIAVLKELKGDKSLDFIPVILLTAKSDRTDIVAGLDAGGDDYLTKPFDQGALVARVRSMLRIKALHDLVQDQARQLEKQTKELAAWNSTLEERVARQVGEIERISRLKRFLSPQIADVVAASGEAQSLLESHRREVTVLFCDLRGFTAFTELAEPEEVMKVLNEYHRALGSHIDRYEGTLERFAGDGMLTLFNDPLPCPDHAERAVRMALDMRASVGELAVIWRKRGHELGFGIGVALGYATLGRIGFERRFDYSAVGSVTNLASRLCDEARSGQILVETRVLNAVEDKFETRALPPMTLKGFRRPVDAYEIIRASAAIETA</sequence>
<keyword evidence="6" id="KW-1185">Reference proteome</keyword>
<proteinExistence type="predicted"/>
<gene>
    <name evidence="5" type="ORF">SAMN05444581_12019</name>
</gene>
<dbReference type="Gene3D" id="3.40.50.2300">
    <property type="match status" value="1"/>
</dbReference>
<keyword evidence="2" id="KW-0175">Coiled coil</keyword>
<feature type="domain" description="Guanylate cyclase" evidence="4">
    <location>
        <begin position="199"/>
        <end position="330"/>
    </location>
</feature>
<dbReference type="PANTHER" id="PTHR43081:SF20">
    <property type="entry name" value="TWO-COMPONENT RESPONSE REGULATOR"/>
    <property type="match status" value="1"/>
</dbReference>
<dbReference type="GO" id="GO:0004016">
    <property type="term" value="F:adenylate cyclase activity"/>
    <property type="evidence" value="ECO:0007669"/>
    <property type="project" value="UniProtKB-ARBA"/>
</dbReference>
<evidence type="ECO:0000256" key="1">
    <source>
        <dbReference type="PROSITE-ProRule" id="PRU00169"/>
    </source>
</evidence>
<dbReference type="InterPro" id="IPR001054">
    <property type="entry name" value="A/G_cyclase"/>
</dbReference>
<dbReference type="GO" id="GO:0000160">
    <property type="term" value="P:phosphorelay signal transduction system"/>
    <property type="evidence" value="ECO:0007669"/>
    <property type="project" value="InterPro"/>
</dbReference>
<protein>
    <submittedName>
        <fullName evidence="5">Response regulator receiver domain-containing protein</fullName>
    </submittedName>
</protein>
<accession>A0A1I4CDA8</accession>
<dbReference type="InterPro" id="IPR029787">
    <property type="entry name" value="Nucleotide_cyclase"/>
</dbReference>
<keyword evidence="1" id="KW-0597">Phosphoprotein</keyword>
<dbReference type="SUPFAM" id="SSF55073">
    <property type="entry name" value="Nucleotide cyclase"/>
    <property type="match status" value="1"/>
</dbReference>
<dbReference type="EMBL" id="FOSN01000020">
    <property type="protein sequence ID" value="SFK78269.1"/>
    <property type="molecule type" value="Genomic_DNA"/>
</dbReference>
<feature type="coiled-coil region" evidence="2">
    <location>
        <begin position="124"/>
        <end position="151"/>
    </location>
</feature>
<dbReference type="AlphaFoldDB" id="A0A1I4CDA8"/>
<dbReference type="SUPFAM" id="SSF52172">
    <property type="entry name" value="CheY-like"/>
    <property type="match status" value="1"/>
</dbReference>
<dbReference type="InterPro" id="IPR001789">
    <property type="entry name" value="Sig_transdc_resp-reg_receiver"/>
</dbReference>
<dbReference type="SMART" id="SM00448">
    <property type="entry name" value="REC"/>
    <property type="match status" value="1"/>
</dbReference>
<dbReference type="OrthoDB" id="315417at2"/>
<evidence type="ECO:0000259" key="3">
    <source>
        <dbReference type="PROSITE" id="PS50110"/>
    </source>
</evidence>
<organism evidence="5 6">
    <name type="scientific">Methylocapsa palsarum</name>
    <dbReference type="NCBI Taxonomy" id="1612308"/>
    <lineage>
        <taxon>Bacteria</taxon>
        <taxon>Pseudomonadati</taxon>
        <taxon>Pseudomonadota</taxon>
        <taxon>Alphaproteobacteria</taxon>
        <taxon>Hyphomicrobiales</taxon>
        <taxon>Beijerinckiaceae</taxon>
        <taxon>Methylocapsa</taxon>
    </lineage>
</organism>
<dbReference type="InterPro" id="IPR050697">
    <property type="entry name" value="Adenylyl/Guanylyl_Cyclase_3/4"/>
</dbReference>
<evidence type="ECO:0000313" key="6">
    <source>
        <dbReference type="Proteomes" id="UP000198755"/>
    </source>
</evidence>
<name>A0A1I4CDA8_9HYPH</name>